<dbReference type="Pfam" id="PF00293">
    <property type="entry name" value="NUDIX"/>
    <property type="match status" value="1"/>
</dbReference>
<dbReference type="PANTHER" id="PTHR21340:SF0">
    <property type="entry name" value="BIS(5'-NUCLEOSYL)-TETRAPHOSPHATASE [ASYMMETRICAL]"/>
    <property type="match status" value="1"/>
</dbReference>
<dbReference type="InterPro" id="IPR020476">
    <property type="entry name" value="Nudix_hydrolase"/>
</dbReference>
<accession>A0A518GXL3</accession>
<evidence type="ECO:0000256" key="1">
    <source>
        <dbReference type="ARBA" id="ARBA00022801"/>
    </source>
</evidence>
<feature type="domain" description="Nudix hydrolase" evidence="3">
    <location>
        <begin position="1"/>
        <end position="123"/>
    </location>
</feature>
<dbReference type="KEGG" id="tpla:ElP_12050"/>
<dbReference type="Gene3D" id="3.90.79.10">
    <property type="entry name" value="Nucleoside Triphosphate Pyrophosphohydrolase"/>
    <property type="match status" value="1"/>
</dbReference>
<dbReference type="EMBL" id="CP036426">
    <property type="protein sequence ID" value="QDV33334.1"/>
    <property type="molecule type" value="Genomic_DNA"/>
</dbReference>
<dbReference type="InterPro" id="IPR015797">
    <property type="entry name" value="NUDIX_hydrolase-like_dom_sf"/>
</dbReference>
<dbReference type="PANTHER" id="PTHR21340">
    <property type="entry name" value="DIADENOSINE 5,5-P1,P4-TETRAPHOSPHATE PYROPHOSPHOHYDROLASE MUTT"/>
    <property type="match status" value="1"/>
</dbReference>
<proteinExistence type="inferred from homology"/>
<dbReference type="GO" id="GO:0006754">
    <property type="term" value="P:ATP biosynthetic process"/>
    <property type="evidence" value="ECO:0007669"/>
    <property type="project" value="TreeGrafter"/>
</dbReference>
<sequence length="130" mass="15096">MTRSERRSFLLMRHADRWDLPKGRVDPGESDLECALRELEEETGIGRDSIDLDTSFRFEQVYYPIRKKTGERDHKTLVIYLATVPDRVAIEVTEHLGHEWIEWRPPHDIQPNTINPLLAAVADHLGRPDA</sequence>
<dbReference type="InterPro" id="IPR000086">
    <property type="entry name" value="NUDIX_hydrolase_dom"/>
</dbReference>
<dbReference type="AlphaFoldDB" id="A0A518GXL3"/>
<dbReference type="SUPFAM" id="SSF55811">
    <property type="entry name" value="Nudix"/>
    <property type="match status" value="1"/>
</dbReference>
<evidence type="ECO:0000313" key="5">
    <source>
        <dbReference type="Proteomes" id="UP000317835"/>
    </source>
</evidence>
<dbReference type="PROSITE" id="PS00893">
    <property type="entry name" value="NUDIX_BOX"/>
    <property type="match status" value="1"/>
</dbReference>
<keyword evidence="5" id="KW-1185">Reference proteome</keyword>
<name>A0A518GXL3_9BACT</name>
<evidence type="ECO:0000256" key="2">
    <source>
        <dbReference type="RuleBase" id="RU003476"/>
    </source>
</evidence>
<dbReference type="Proteomes" id="UP000317835">
    <property type="component" value="Chromosome"/>
</dbReference>
<dbReference type="GO" id="GO:0006167">
    <property type="term" value="P:AMP biosynthetic process"/>
    <property type="evidence" value="ECO:0007669"/>
    <property type="project" value="TreeGrafter"/>
</dbReference>
<dbReference type="InterPro" id="IPR051325">
    <property type="entry name" value="Nudix_hydrolase_domain"/>
</dbReference>
<evidence type="ECO:0000259" key="3">
    <source>
        <dbReference type="PROSITE" id="PS51462"/>
    </source>
</evidence>
<dbReference type="PROSITE" id="PS51462">
    <property type="entry name" value="NUDIX"/>
    <property type="match status" value="1"/>
</dbReference>
<evidence type="ECO:0000313" key="4">
    <source>
        <dbReference type="EMBL" id="QDV33334.1"/>
    </source>
</evidence>
<comment type="similarity">
    <text evidence="2">Belongs to the Nudix hydrolase family.</text>
</comment>
<dbReference type="InterPro" id="IPR020084">
    <property type="entry name" value="NUDIX_hydrolase_CS"/>
</dbReference>
<organism evidence="4 5">
    <name type="scientific">Tautonia plasticadhaerens</name>
    <dbReference type="NCBI Taxonomy" id="2527974"/>
    <lineage>
        <taxon>Bacteria</taxon>
        <taxon>Pseudomonadati</taxon>
        <taxon>Planctomycetota</taxon>
        <taxon>Planctomycetia</taxon>
        <taxon>Isosphaerales</taxon>
        <taxon>Isosphaeraceae</taxon>
        <taxon>Tautonia</taxon>
    </lineage>
</organism>
<dbReference type="PRINTS" id="PR00502">
    <property type="entry name" value="NUDIXFAMILY"/>
</dbReference>
<gene>
    <name evidence="4" type="ORF">ElP_12050</name>
</gene>
<protein>
    <submittedName>
        <fullName evidence="4">Dihydroneopterin triphosphate pyrophosphatase</fullName>
    </submittedName>
</protein>
<dbReference type="GO" id="GO:0004081">
    <property type="term" value="F:bis(5'-nucleosyl)-tetraphosphatase (asymmetrical) activity"/>
    <property type="evidence" value="ECO:0007669"/>
    <property type="project" value="TreeGrafter"/>
</dbReference>
<reference evidence="4 5" key="1">
    <citation type="submission" date="2019-02" db="EMBL/GenBank/DDBJ databases">
        <title>Deep-cultivation of Planctomycetes and their phenomic and genomic characterization uncovers novel biology.</title>
        <authorList>
            <person name="Wiegand S."/>
            <person name="Jogler M."/>
            <person name="Boedeker C."/>
            <person name="Pinto D."/>
            <person name="Vollmers J."/>
            <person name="Rivas-Marin E."/>
            <person name="Kohn T."/>
            <person name="Peeters S.H."/>
            <person name="Heuer A."/>
            <person name="Rast P."/>
            <person name="Oberbeckmann S."/>
            <person name="Bunk B."/>
            <person name="Jeske O."/>
            <person name="Meyerdierks A."/>
            <person name="Storesund J.E."/>
            <person name="Kallscheuer N."/>
            <person name="Luecker S."/>
            <person name="Lage O.M."/>
            <person name="Pohl T."/>
            <person name="Merkel B.J."/>
            <person name="Hornburger P."/>
            <person name="Mueller R.-W."/>
            <person name="Bruemmer F."/>
            <person name="Labrenz M."/>
            <person name="Spormann A.M."/>
            <person name="Op den Camp H."/>
            <person name="Overmann J."/>
            <person name="Amann R."/>
            <person name="Jetten M.S.M."/>
            <person name="Mascher T."/>
            <person name="Medema M.H."/>
            <person name="Devos D.P."/>
            <person name="Kaster A.-K."/>
            <person name="Ovreas L."/>
            <person name="Rohde M."/>
            <person name="Galperin M.Y."/>
            <person name="Jogler C."/>
        </authorList>
    </citation>
    <scope>NUCLEOTIDE SEQUENCE [LARGE SCALE GENOMIC DNA]</scope>
    <source>
        <strain evidence="4 5">ElP</strain>
    </source>
</reference>
<keyword evidence="1 2" id="KW-0378">Hydrolase</keyword>